<reference evidence="2" key="1">
    <citation type="submission" date="2022-08" db="EMBL/GenBank/DDBJ databases">
        <title>A Global Phylogenomic Analysis of the Shiitake Genus Lentinula.</title>
        <authorList>
            <consortium name="DOE Joint Genome Institute"/>
            <person name="Sierra-Patev S."/>
            <person name="Min B."/>
            <person name="Naranjo-Ortiz M."/>
            <person name="Looney B."/>
            <person name="Konkel Z."/>
            <person name="Slot J.C."/>
            <person name="Sakamoto Y."/>
            <person name="Steenwyk J.L."/>
            <person name="Rokas A."/>
            <person name="Carro J."/>
            <person name="Camarero S."/>
            <person name="Ferreira P."/>
            <person name="Molpeceres G."/>
            <person name="Ruiz-Duenas F.J."/>
            <person name="Serrano A."/>
            <person name="Henrissat B."/>
            <person name="Drula E."/>
            <person name="Hughes K.W."/>
            <person name="Mata J.L."/>
            <person name="Ishikawa N.K."/>
            <person name="Vargas-Isla R."/>
            <person name="Ushijima S."/>
            <person name="Smith C.A."/>
            <person name="Ahrendt S."/>
            <person name="Andreopoulos W."/>
            <person name="He G."/>
            <person name="Labutti K."/>
            <person name="Lipzen A."/>
            <person name="Ng V."/>
            <person name="Riley R."/>
            <person name="Sandor L."/>
            <person name="Barry K."/>
            <person name="Martinez A.T."/>
            <person name="Xiao Y."/>
            <person name="Gibbons J.G."/>
            <person name="Terashima K."/>
            <person name="Grigoriev I.V."/>
            <person name="Hibbett D.S."/>
        </authorList>
    </citation>
    <scope>NUCLEOTIDE SEQUENCE</scope>
    <source>
        <strain evidence="2">JLM2183</strain>
    </source>
</reference>
<name>A0A9W8ZX90_9AGAR</name>
<dbReference type="AlphaFoldDB" id="A0A9W8ZX90"/>
<feature type="compositionally biased region" description="Polar residues" evidence="1">
    <location>
        <begin position="88"/>
        <end position="97"/>
    </location>
</feature>
<evidence type="ECO:0000313" key="2">
    <source>
        <dbReference type="EMBL" id="KAJ4468713.1"/>
    </source>
</evidence>
<feature type="region of interest" description="Disordered" evidence="1">
    <location>
        <begin position="228"/>
        <end position="296"/>
    </location>
</feature>
<feature type="compositionally biased region" description="Polar residues" evidence="1">
    <location>
        <begin position="106"/>
        <end position="120"/>
    </location>
</feature>
<protein>
    <submittedName>
        <fullName evidence="2">Uncharacterized protein</fullName>
    </submittedName>
</protein>
<proteinExistence type="predicted"/>
<organism evidence="2 3">
    <name type="scientific">Lentinula aciculospora</name>
    <dbReference type="NCBI Taxonomy" id="153920"/>
    <lineage>
        <taxon>Eukaryota</taxon>
        <taxon>Fungi</taxon>
        <taxon>Dikarya</taxon>
        <taxon>Basidiomycota</taxon>
        <taxon>Agaricomycotina</taxon>
        <taxon>Agaricomycetes</taxon>
        <taxon>Agaricomycetidae</taxon>
        <taxon>Agaricales</taxon>
        <taxon>Marasmiineae</taxon>
        <taxon>Omphalotaceae</taxon>
        <taxon>Lentinula</taxon>
    </lineage>
</organism>
<evidence type="ECO:0000256" key="1">
    <source>
        <dbReference type="SAM" id="MobiDB-lite"/>
    </source>
</evidence>
<dbReference type="EMBL" id="JAOTPV010000034">
    <property type="protein sequence ID" value="KAJ4468713.1"/>
    <property type="molecule type" value="Genomic_DNA"/>
</dbReference>
<dbReference type="Proteomes" id="UP001150266">
    <property type="component" value="Unassembled WGS sequence"/>
</dbReference>
<evidence type="ECO:0000313" key="3">
    <source>
        <dbReference type="Proteomes" id="UP001150266"/>
    </source>
</evidence>
<dbReference type="OrthoDB" id="3019393at2759"/>
<feature type="compositionally biased region" description="Low complexity" evidence="1">
    <location>
        <begin position="16"/>
        <end position="31"/>
    </location>
</feature>
<comment type="caution">
    <text evidence="2">The sequence shown here is derived from an EMBL/GenBank/DDBJ whole genome shotgun (WGS) entry which is preliminary data.</text>
</comment>
<keyword evidence="3" id="KW-1185">Reference proteome</keyword>
<gene>
    <name evidence="2" type="ORF">J3R30DRAFT_3553522</name>
</gene>
<feature type="compositionally biased region" description="Basic residues" evidence="1">
    <location>
        <begin position="66"/>
        <end position="78"/>
    </location>
</feature>
<feature type="compositionally biased region" description="Low complexity" evidence="1">
    <location>
        <begin position="253"/>
        <end position="269"/>
    </location>
</feature>
<sequence>MVAITRAQAKRIAAAAAATSSSIASPATIAANNRNPTKPFSARKHAVIRAKQSGAQSSVPNQSPAKRSRIANKRKPPRRPTTPVLTDGESSMESTEQPKIPAENHSIPTETQPSSLTSFVNPDDDKLIGSKTGWVRFGNSYRRELVLPDGVISQIQAQQQVDLALRGDEAYKEQTKEMMQQHNLTYQWYDRMMTEGLQNGQGSSDPLVLGSSDSVMKDDFLLERSGFNEDTDMANDEAKGSWGARSEAEEFRNSSSNESMSSTGSNSSSMVLFETDESIPPSQRKQLQPCPPGVQYSLFSTPTEIISPF</sequence>
<feature type="region of interest" description="Disordered" evidence="1">
    <location>
        <begin position="16"/>
        <end position="123"/>
    </location>
</feature>
<accession>A0A9W8ZX90</accession>
<feature type="compositionally biased region" description="Polar residues" evidence="1">
    <location>
        <begin position="53"/>
        <end position="65"/>
    </location>
</feature>